<evidence type="ECO:0000256" key="5">
    <source>
        <dbReference type="ARBA" id="ARBA00023163"/>
    </source>
</evidence>
<dbReference type="Proteomes" id="UP000030651">
    <property type="component" value="Unassembled WGS sequence"/>
</dbReference>
<keyword evidence="4" id="KW-0238">DNA-binding</keyword>
<dbReference type="PROSITE" id="PS50048">
    <property type="entry name" value="ZN2_CY6_FUNGAL_2"/>
    <property type="match status" value="1"/>
</dbReference>
<dbReference type="PANTHER" id="PTHR47540:SF1">
    <property type="entry name" value="ACTIVATOR OF STRESS GENES 1-RELATED"/>
    <property type="match status" value="1"/>
</dbReference>
<dbReference type="eggNOG" id="ENOG502RVMB">
    <property type="taxonomic scope" value="Eukaryota"/>
</dbReference>
<feature type="compositionally biased region" description="Polar residues" evidence="7">
    <location>
        <begin position="148"/>
        <end position="163"/>
    </location>
</feature>
<evidence type="ECO:0000256" key="8">
    <source>
        <dbReference type="SAM" id="Phobius"/>
    </source>
</evidence>
<dbReference type="InParanoid" id="W3XNU9"/>
<dbReference type="HOGENOM" id="CLU_251902_0_0_1"/>
<dbReference type="GO" id="GO:0045944">
    <property type="term" value="P:positive regulation of transcription by RNA polymerase II"/>
    <property type="evidence" value="ECO:0007669"/>
    <property type="project" value="TreeGrafter"/>
</dbReference>
<feature type="region of interest" description="Disordered" evidence="7">
    <location>
        <begin position="412"/>
        <end position="446"/>
    </location>
</feature>
<evidence type="ECO:0000313" key="10">
    <source>
        <dbReference type="EMBL" id="ETS87182.1"/>
    </source>
</evidence>
<keyword evidence="8" id="KW-1133">Transmembrane helix</keyword>
<dbReference type="GeneID" id="19266023"/>
<dbReference type="SUPFAM" id="SSF57701">
    <property type="entry name" value="Zn2/Cys6 DNA-binding domain"/>
    <property type="match status" value="1"/>
</dbReference>
<keyword evidence="8" id="KW-0472">Membrane</keyword>
<evidence type="ECO:0000256" key="3">
    <source>
        <dbReference type="ARBA" id="ARBA00023015"/>
    </source>
</evidence>
<evidence type="ECO:0000256" key="2">
    <source>
        <dbReference type="ARBA" id="ARBA00022833"/>
    </source>
</evidence>
<accession>W3XNU9</accession>
<feature type="domain" description="Zn(2)-C6 fungal-type" evidence="9">
    <location>
        <begin position="191"/>
        <end position="220"/>
    </location>
</feature>
<comment type="subcellular location">
    <subcellularLocation>
        <location evidence="1">Nucleus</location>
    </subcellularLocation>
</comment>
<feature type="compositionally biased region" description="Polar residues" evidence="7">
    <location>
        <begin position="902"/>
        <end position="936"/>
    </location>
</feature>
<dbReference type="SMART" id="SM00066">
    <property type="entry name" value="GAL4"/>
    <property type="match status" value="1"/>
</dbReference>
<gene>
    <name evidence="10" type="ORF">PFICI_01010</name>
</gene>
<keyword evidence="6" id="KW-0539">Nucleus</keyword>
<proteinExistence type="predicted"/>
<dbReference type="GO" id="GO:0005634">
    <property type="term" value="C:nucleus"/>
    <property type="evidence" value="ECO:0007669"/>
    <property type="project" value="UniProtKB-SubCell"/>
</dbReference>
<keyword evidence="3" id="KW-0805">Transcription regulation</keyword>
<feature type="transmembrane region" description="Helical" evidence="8">
    <location>
        <begin position="1274"/>
        <end position="1291"/>
    </location>
</feature>
<evidence type="ECO:0000313" key="11">
    <source>
        <dbReference type="Proteomes" id="UP000030651"/>
    </source>
</evidence>
<dbReference type="Pfam" id="PF00172">
    <property type="entry name" value="Zn_clus"/>
    <property type="match status" value="1"/>
</dbReference>
<dbReference type="InterPro" id="IPR036864">
    <property type="entry name" value="Zn2-C6_fun-type_DNA-bd_sf"/>
</dbReference>
<dbReference type="KEGG" id="pfy:PFICI_01010"/>
<dbReference type="GO" id="GO:0000981">
    <property type="term" value="F:DNA-binding transcription factor activity, RNA polymerase II-specific"/>
    <property type="evidence" value="ECO:0007669"/>
    <property type="project" value="InterPro"/>
</dbReference>
<feature type="region of interest" description="Disordered" evidence="7">
    <location>
        <begin position="489"/>
        <end position="509"/>
    </location>
</feature>
<name>W3XNU9_PESFW</name>
<feature type="transmembrane region" description="Helical" evidence="8">
    <location>
        <begin position="1112"/>
        <end position="1134"/>
    </location>
</feature>
<keyword evidence="8" id="KW-0812">Transmembrane</keyword>
<dbReference type="RefSeq" id="XP_007827782.1">
    <property type="nucleotide sequence ID" value="XM_007829591.1"/>
</dbReference>
<evidence type="ECO:0000256" key="1">
    <source>
        <dbReference type="ARBA" id="ARBA00004123"/>
    </source>
</evidence>
<dbReference type="InterPro" id="IPR001138">
    <property type="entry name" value="Zn2Cys6_DnaBD"/>
</dbReference>
<dbReference type="OrthoDB" id="2332199at2759"/>
<feature type="compositionally biased region" description="Polar residues" evidence="7">
    <location>
        <begin position="422"/>
        <end position="434"/>
    </location>
</feature>
<evidence type="ECO:0000256" key="4">
    <source>
        <dbReference type="ARBA" id="ARBA00023125"/>
    </source>
</evidence>
<keyword evidence="5" id="KW-0804">Transcription</keyword>
<keyword evidence="2" id="KW-0862">Zinc</keyword>
<dbReference type="PROSITE" id="PS00463">
    <property type="entry name" value="ZN2_CY6_FUNGAL_1"/>
    <property type="match status" value="1"/>
</dbReference>
<evidence type="ECO:0000256" key="6">
    <source>
        <dbReference type="ARBA" id="ARBA00023242"/>
    </source>
</evidence>
<organism evidence="10 11">
    <name type="scientific">Pestalotiopsis fici (strain W106-1 / CGMCC3.15140)</name>
    <dbReference type="NCBI Taxonomy" id="1229662"/>
    <lineage>
        <taxon>Eukaryota</taxon>
        <taxon>Fungi</taxon>
        <taxon>Dikarya</taxon>
        <taxon>Ascomycota</taxon>
        <taxon>Pezizomycotina</taxon>
        <taxon>Sordariomycetes</taxon>
        <taxon>Xylariomycetidae</taxon>
        <taxon>Amphisphaeriales</taxon>
        <taxon>Sporocadaceae</taxon>
        <taxon>Pestalotiopsis</taxon>
    </lineage>
</organism>
<evidence type="ECO:0000259" key="9">
    <source>
        <dbReference type="PROSITE" id="PS50048"/>
    </source>
</evidence>
<dbReference type="GO" id="GO:0043565">
    <property type="term" value="F:sequence-specific DNA binding"/>
    <property type="evidence" value="ECO:0007669"/>
    <property type="project" value="TreeGrafter"/>
</dbReference>
<dbReference type="GO" id="GO:0008270">
    <property type="term" value="F:zinc ion binding"/>
    <property type="evidence" value="ECO:0007669"/>
    <property type="project" value="InterPro"/>
</dbReference>
<feature type="region of interest" description="Disordered" evidence="7">
    <location>
        <begin position="895"/>
        <end position="937"/>
    </location>
</feature>
<protein>
    <recommendedName>
        <fullName evidence="9">Zn(2)-C6 fungal-type domain-containing protein</fullName>
    </recommendedName>
</protein>
<feature type="region of interest" description="Disordered" evidence="7">
    <location>
        <begin position="137"/>
        <end position="176"/>
    </location>
</feature>
<reference evidence="11" key="1">
    <citation type="journal article" date="2015" name="BMC Genomics">
        <title>Genomic and transcriptomic analysis of the endophytic fungus Pestalotiopsis fici reveals its lifestyle and high potential for synthesis of natural products.</title>
        <authorList>
            <person name="Wang X."/>
            <person name="Zhang X."/>
            <person name="Liu L."/>
            <person name="Xiang M."/>
            <person name="Wang W."/>
            <person name="Sun X."/>
            <person name="Che Y."/>
            <person name="Guo L."/>
            <person name="Liu G."/>
            <person name="Guo L."/>
            <person name="Wang C."/>
            <person name="Yin W.B."/>
            <person name="Stadler M."/>
            <person name="Zhang X."/>
            <person name="Liu X."/>
        </authorList>
    </citation>
    <scope>NUCLEOTIDE SEQUENCE [LARGE SCALE GENOMIC DNA]</scope>
    <source>
        <strain evidence="11">W106-1 / CGMCC3.15140</strain>
    </source>
</reference>
<dbReference type="CDD" id="cd00067">
    <property type="entry name" value="GAL4"/>
    <property type="match status" value="1"/>
</dbReference>
<evidence type="ECO:0000256" key="7">
    <source>
        <dbReference type="SAM" id="MobiDB-lite"/>
    </source>
</evidence>
<dbReference type="PANTHER" id="PTHR47540">
    <property type="entry name" value="THIAMINE REPRESSIBLE GENES REGULATORY PROTEIN THI5"/>
    <property type="match status" value="1"/>
</dbReference>
<sequence>MESVASLNAAIELLEQAELSLQARKSTTIPAKHGTTKADVGGDSLKDLQDATKKLKQIAAWQEDKLNAVPLSDVKNLISLAESLRYVANNDSLLSSKISTRHVTAVELRSQLKSAVRSLEVLQEGASGNTVIDTAVASKSGKSRPMNPASSVAYPTTSNNESSTADKENDSGAPSDASELLLQKRGRLMRTCNECRSKKIKCDGKQPCNHCQIQGYQCTYGRASDRRRDDAPPYFGTLDNQVQRTEALLRNSMPDLNLEDPTLGSAVVESPGKLIPGDISDADAHKYILNHSKGLEETTSADISHRTFGTDAGNRRKFAGYLSKVSDYIGTPSRKRYDVSELQPHRTVGTDAGNRRRFAGYLSKMSDYIGTPSRKRYDVSEFQQGPAMNYPEIPGETNRSKPLSHIRERWPAAASIREVPSRSGSPDSYISGKNESGLHGNGTPSRKRYEVSEFQQGPALNYPEIPGETNRSEYLSHLRERWSAAASIREVSSRNGSPDSHIGDNESFKSPRNLDLQDIEILENRLQRAELPLNDIMPDGALEDPISDPLAALASTELILGSDNTHHIRFIDSQQGYSHSERGNLDDISESASTDTSCYSRGSMYDMASTAPTELVVDASNESEILALFVSLVHRSDAVVKALDHIVTSKQTDRTAADIAARVRASLKSFVDLLKLETPQEHETVPSLFLGRSRQISLLIIEAAISRRDAENELSDGDDSGVSDDEIVDQDDDVHLDEEDDEAGGHSDAYVDTASFERVILESNAFTEFLASLYDIAFPDFATRLKRVVRRFEAHSSGMQNSQVRELFSELAYAQPTLVIGTTHGPGFSDKVKNLFESVTGAWNWWPLSDPLKPLGPREMRIRWTCRCGRTRNENVPEKLAKALISLTKSTPLATSIPLRPSSATNLGRQPSSISPSGSTVQEASSSTNPAPSQDVSIVRLPSPGSLMAAYPNQQTRTIFFMTEKGAMHPKSMGLGQSRISTQGKCNDRFFQDVRSGYWTYRGWMRTMFSIYQFGFCEFYRFTEYAVNKYARGPQEEIPDLERHKNEYYYRKTVWTPQVSHEEFRDRFWNCLSDCDCNDNGTVDLIPQKIDETGLANDKVFYGIIAREEKQIYMAAIYLAIIGASLIPSLWFFFNWLSPGSIADEALLSNRKGNLSNAIVPLNGTSFHHFFNTHSQPPITLPSAMGVSLSTARYLAPVSFAVDFAAQQYGMLSSPNMKDVHDANLSFFSPQPFFIAGFFFPQQLFQLAWLWKLWKATPEDVRNDRAVQKMVDFAPYYAVGNFCIATWMIFWNQSDLKTSNIFVIINSLSQLYYVFGRLGPMNTSSWNSILTHIVSKTFAGIGVLDLLHNGSVAYAVGQPPSTLVKALTGAGFGLLASASDWIFGGCLVYDLVALAVGQKIYGNAGWSNLLGAYAAGTAAIVGVKNWLRPPYVNEIEYQPL</sequence>
<keyword evidence="11" id="KW-1185">Reference proteome</keyword>
<dbReference type="InterPro" id="IPR051711">
    <property type="entry name" value="Stress_Response_Reg"/>
</dbReference>
<dbReference type="Gene3D" id="4.10.240.10">
    <property type="entry name" value="Zn(2)-C6 fungal-type DNA-binding domain"/>
    <property type="match status" value="1"/>
</dbReference>
<dbReference type="EMBL" id="KI912109">
    <property type="protein sequence ID" value="ETS87182.1"/>
    <property type="molecule type" value="Genomic_DNA"/>
</dbReference>